<accession>A0A4P6JKH0</accession>
<dbReference type="PANTHER" id="PTHR42881:SF2">
    <property type="entry name" value="PROLYL ENDOPEPTIDASE"/>
    <property type="match status" value="1"/>
</dbReference>
<dbReference type="EMBL" id="CP035758">
    <property type="protein sequence ID" value="QBD75553.1"/>
    <property type="molecule type" value="Genomic_DNA"/>
</dbReference>
<dbReference type="Pfam" id="PF02897">
    <property type="entry name" value="Peptidase_S9_N"/>
    <property type="match status" value="1"/>
</dbReference>
<dbReference type="GO" id="GO:0005829">
    <property type="term" value="C:cytosol"/>
    <property type="evidence" value="ECO:0007669"/>
    <property type="project" value="TreeGrafter"/>
</dbReference>
<dbReference type="PANTHER" id="PTHR42881">
    <property type="entry name" value="PROLYL ENDOPEPTIDASE"/>
    <property type="match status" value="1"/>
</dbReference>
<dbReference type="AlphaFoldDB" id="A0A4P6JKH0"/>
<dbReference type="SUPFAM" id="SSF50993">
    <property type="entry name" value="Peptidase/esterase 'gauge' domain"/>
    <property type="match status" value="1"/>
</dbReference>
<proteinExistence type="predicted"/>
<gene>
    <name evidence="8" type="ORF">EPA93_05860</name>
</gene>
<evidence type="ECO:0000256" key="4">
    <source>
        <dbReference type="ARBA" id="ARBA00022801"/>
    </source>
</evidence>
<dbReference type="EC" id="3.4.21.26" evidence="2"/>
<dbReference type="InterPro" id="IPR023302">
    <property type="entry name" value="Pept_S9A_N"/>
</dbReference>
<keyword evidence="4" id="KW-0378">Hydrolase</keyword>
<keyword evidence="5" id="KW-0720">Serine protease</keyword>
<evidence type="ECO:0000313" key="9">
    <source>
        <dbReference type="Proteomes" id="UP000290365"/>
    </source>
</evidence>
<dbReference type="GO" id="GO:0006508">
    <property type="term" value="P:proteolysis"/>
    <property type="evidence" value="ECO:0007669"/>
    <property type="project" value="UniProtKB-KW"/>
</dbReference>
<dbReference type="InterPro" id="IPR051167">
    <property type="entry name" value="Prolyl_oligopep/macrocyclase"/>
</dbReference>
<name>A0A4P6JKH0_KTERU</name>
<dbReference type="GO" id="GO:0004252">
    <property type="term" value="F:serine-type endopeptidase activity"/>
    <property type="evidence" value="ECO:0007669"/>
    <property type="project" value="UniProtKB-EC"/>
</dbReference>
<evidence type="ECO:0000256" key="2">
    <source>
        <dbReference type="ARBA" id="ARBA00011897"/>
    </source>
</evidence>
<dbReference type="Proteomes" id="UP000290365">
    <property type="component" value="Chromosome"/>
</dbReference>
<dbReference type="KEGG" id="kbs:EPA93_05860"/>
<evidence type="ECO:0000313" key="8">
    <source>
        <dbReference type="EMBL" id="QBD75553.1"/>
    </source>
</evidence>
<dbReference type="InterPro" id="IPR002470">
    <property type="entry name" value="Peptidase_S9A"/>
</dbReference>
<keyword evidence="3" id="KW-0645">Protease</keyword>
<evidence type="ECO:0000256" key="5">
    <source>
        <dbReference type="ARBA" id="ARBA00022825"/>
    </source>
</evidence>
<dbReference type="Gene3D" id="2.130.10.120">
    <property type="entry name" value="Prolyl oligopeptidase, N-terminal domain"/>
    <property type="match status" value="1"/>
</dbReference>
<dbReference type="PRINTS" id="PR00862">
    <property type="entry name" value="PROLIGOPTASE"/>
</dbReference>
<evidence type="ECO:0000259" key="6">
    <source>
        <dbReference type="Pfam" id="PF00326"/>
    </source>
</evidence>
<comment type="catalytic activity">
    <reaction evidence="1">
        <text>Hydrolysis of Pro-|-Xaa &gt;&gt; Ala-|-Xaa in oligopeptides.</text>
        <dbReference type="EC" id="3.4.21.26"/>
    </reaction>
</comment>
<dbReference type="SUPFAM" id="SSF53474">
    <property type="entry name" value="alpha/beta-Hydrolases"/>
    <property type="match status" value="1"/>
</dbReference>
<keyword evidence="9" id="KW-1185">Reference proteome</keyword>
<dbReference type="OrthoDB" id="9801421at2"/>
<evidence type="ECO:0000256" key="3">
    <source>
        <dbReference type="ARBA" id="ARBA00022670"/>
    </source>
</evidence>
<sequence>MKQPIARIEVVRDNYFGTTIEDPYRWMEDRQSEEMQSWLKAQADYTRAYLDALPERAALLTRIEELDDTTTTARNFELAGGNVFYLRKDPSDNLEKLMVRGLAGGEEKLLFDPNALKGEVHTALDWYFPSRDGKHVAYGISQGGSEESVLHVLEVESGRTLDLTIKGTDFTSVNWLEDQRSFLYRRFPHRGPEAEATDYFKDSKIHLHRPGSDPERDPIIFGRGINPRVELAPDDIPQIFTSTKSDWMIGEILHGDQSEITLYVAPRSALNEDPATCPWRLIADIEDGVTGYTWSGDTIYLKTHKGAPRYKVIATSLKEPDLARARVVVSESQVVIEDIRVVGEYLLTLDLDAGLGRIRRVRLSGGEPEQLSLPIEGTISGWTSEEDSTELLLTLTSWLISPQLYRCDVNSGQFANTGWIPTSPIDVSGFEVHEVFAPGKDGTQIPLSIIHKKGLVLDGNNPTLMQGYGSYGIVSRAAFNPLRVSWLERGGVFAMAHMRGGGEYGDGWHKAGHMLKKHNTIEDFIACAEYLVQQGYTRPAKLAGIGGSAGGIPTGGSLVRRPDLWAVMVMAVPCVNTLRMEFTENGPPNIPEFGSVTTEDGFKGLLITDSYTRVKDGERYPAVLLTGGANDPRVVVWQPAKMAARLQAASASGKPVLLRIEFQGGHGMGSTRQQIREELADTYAFLLQQFGA</sequence>
<protein>
    <recommendedName>
        <fullName evidence="2">prolyl oligopeptidase</fullName>
        <ecNumber evidence="2">3.4.21.26</ecNumber>
    </recommendedName>
</protein>
<feature type="domain" description="Peptidase S9 prolyl oligopeptidase catalytic" evidence="6">
    <location>
        <begin position="479"/>
        <end position="691"/>
    </location>
</feature>
<dbReference type="InterPro" id="IPR029058">
    <property type="entry name" value="AB_hydrolase_fold"/>
</dbReference>
<dbReference type="InterPro" id="IPR001375">
    <property type="entry name" value="Peptidase_S9_cat"/>
</dbReference>
<reference evidence="8 9" key="1">
    <citation type="submission" date="2019-01" db="EMBL/GenBank/DDBJ databases">
        <title>Ktedonosporobacter rubrisoli SCAWS-G2.</title>
        <authorList>
            <person name="Huang Y."/>
            <person name="Yan B."/>
        </authorList>
    </citation>
    <scope>NUCLEOTIDE SEQUENCE [LARGE SCALE GENOMIC DNA]</scope>
    <source>
        <strain evidence="8 9">SCAWS-G2</strain>
    </source>
</reference>
<evidence type="ECO:0000256" key="1">
    <source>
        <dbReference type="ARBA" id="ARBA00001070"/>
    </source>
</evidence>
<evidence type="ECO:0000259" key="7">
    <source>
        <dbReference type="Pfam" id="PF02897"/>
    </source>
</evidence>
<feature type="domain" description="Peptidase S9A N-terminal" evidence="7">
    <location>
        <begin position="4"/>
        <end position="413"/>
    </location>
</feature>
<organism evidence="8 9">
    <name type="scientific">Ktedonosporobacter rubrisoli</name>
    <dbReference type="NCBI Taxonomy" id="2509675"/>
    <lineage>
        <taxon>Bacteria</taxon>
        <taxon>Bacillati</taxon>
        <taxon>Chloroflexota</taxon>
        <taxon>Ktedonobacteria</taxon>
        <taxon>Ktedonobacterales</taxon>
        <taxon>Ktedonosporobacteraceae</taxon>
        <taxon>Ktedonosporobacter</taxon>
    </lineage>
</organism>
<dbReference type="Pfam" id="PF00326">
    <property type="entry name" value="Peptidase_S9"/>
    <property type="match status" value="1"/>
</dbReference>
<dbReference type="GO" id="GO:0070012">
    <property type="term" value="F:oligopeptidase activity"/>
    <property type="evidence" value="ECO:0007669"/>
    <property type="project" value="TreeGrafter"/>
</dbReference>
<dbReference type="Gene3D" id="3.40.50.1820">
    <property type="entry name" value="alpha/beta hydrolase"/>
    <property type="match status" value="1"/>
</dbReference>
<dbReference type="RefSeq" id="WP_129886151.1">
    <property type="nucleotide sequence ID" value="NZ_CP035758.1"/>
</dbReference>